<accession>A0A656ASB8</accession>
<proteinExistence type="predicted"/>
<gene>
    <name evidence="1" type="ORF">ERS013200_01768</name>
</gene>
<dbReference type="EMBL" id="CWQY01000009">
    <property type="protein sequence ID" value="CSC59019.1"/>
    <property type="molecule type" value="Genomic_DNA"/>
</dbReference>
<dbReference type="AlphaFoldDB" id="A0A656ASB8"/>
<protein>
    <submittedName>
        <fullName evidence="1">Uncharacterized protein</fullName>
    </submittedName>
</protein>
<evidence type="ECO:0000313" key="1">
    <source>
        <dbReference type="EMBL" id="CSC59019.1"/>
    </source>
</evidence>
<organism evidence="1 2">
    <name type="scientific">Vibrio cholerae</name>
    <dbReference type="NCBI Taxonomy" id="666"/>
    <lineage>
        <taxon>Bacteria</taxon>
        <taxon>Pseudomonadati</taxon>
        <taxon>Pseudomonadota</taxon>
        <taxon>Gammaproteobacteria</taxon>
        <taxon>Vibrionales</taxon>
        <taxon>Vibrionaceae</taxon>
        <taxon>Vibrio</taxon>
    </lineage>
</organism>
<name>A0A656ASB8_VIBCL</name>
<sequence length="82" mass="9528">MIMNIARLMSLHHITWQNSRFGIMLGDNTRQQIALSRDHFAIFIGVFIEQIRIAFLDQTFDFFGQLALLLTRDIAVMAIFNV</sequence>
<evidence type="ECO:0000313" key="2">
    <source>
        <dbReference type="Proteomes" id="UP000041770"/>
    </source>
</evidence>
<reference evidence="1 2" key="1">
    <citation type="submission" date="2015-07" db="EMBL/GenBank/DDBJ databases">
        <authorList>
            <consortium name="Pathogen Informatics"/>
        </authorList>
    </citation>
    <scope>NUCLEOTIDE SEQUENCE [LARGE SCALE GENOMIC DNA]</scope>
    <source>
        <strain evidence="1 2">A316</strain>
    </source>
</reference>
<dbReference type="Proteomes" id="UP000041770">
    <property type="component" value="Unassembled WGS sequence"/>
</dbReference>